<evidence type="ECO:0008006" key="5">
    <source>
        <dbReference type="Google" id="ProtNLM"/>
    </source>
</evidence>
<dbReference type="PANTHER" id="PTHR38731:SF3">
    <property type="entry name" value="BLL6125 PROTEIN"/>
    <property type="match status" value="1"/>
</dbReference>
<keyword evidence="2" id="KW-0732">Signal</keyword>
<sequence length="671" mass="74829">MSTPLSTPQRWLRRAGLCLGLGLSLLAGAAHAQQDAPGRVGRIGDTQGTVWMLDRTENEWVAAQRNRPLTEGDRLATDAGGRVEVQIGSTTLRLDGQTEIQMRELDDSQVVVGLQRGTLAMRVRSSEVAHELQVQTEAGRLLPQTAGHYRVEVEAPSTIVGVWAGGVRFDAPDSALDVRSGQQAEFWRQNGSTHYTWLTPQQDAFADWVLAQDRADEQRLATLDRGISREMTGVDDLGRYGRWDTHPEYGAIWAPTAVAPGWAPYRYGRWVYMSPWGWTWVDDAPWGFAPFHYGRWVQWGGRWCWAPGQYVARPVYAPALVAWVGGSNVSVGVTVGGPPYVGWVPLAPRERYVPDFRYAPRWREHYEPYYGPGNRPPSGWRAPDRVPGTPFVNERLPGGITVVPSDILRQRERISDRVIADPGRSRDFWDNRRGDSFRPPPPAGNLLPRPGNERPPTRVIDTGNGGNGGRDGRPWPGRVIDSDGFHGRDNAPVTTLPRNREGERDFDRDRDRNGRDDRLDRLERDRADRADRERIDRERLERSRGNDRDGNGVPDHWRSEQPFGGMRNRDGSPSNVFVRPQPSQPVQPAPAAQPMPPGQARILPSPEARAMRAPEPRAMSQPVPQAAPQPRPEAPRNMPMLPTGRDKSGADRGGGERAERGGGGGARQNER</sequence>
<feature type="region of interest" description="Disordered" evidence="1">
    <location>
        <begin position="422"/>
        <end position="516"/>
    </location>
</feature>
<feature type="signal peptide" evidence="2">
    <location>
        <begin position="1"/>
        <end position="32"/>
    </location>
</feature>
<feature type="region of interest" description="Disordered" evidence="1">
    <location>
        <begin position="540"/>
        <end position="671"/>
    </location>
</feature>
<name>A0ABY4SH22_AQUTE</name>
<dbReference type="Proteomes" id="UP001056201">
    <property type="component" value="Chromosome 2"/>
</dbReference>
<feature type="compositionally biased region" description="Pro residues" evidence="1">
    <location>
        <begin position="582"/>
        <end position="597"/>
    </location>
</feature>
<feature type="compositionally biased region" description="Basic and acidic residues" evidence="1">
    <location>
        <begin position="498"/>
        <end position="516"/>
    </location>
</feature>
<dbReference type="RefSeq" id="WP_250199402.1">
    <property type="nucleotide sequence ID" value="NZ_CP097636.1"/>
</dbReference>
<dbReference type="InterPro" id="IPR046535">
    <property type="entry name" value="DUF6600"/>
</dbReference>
<organism evidence="3 4">
    <name type="scientific">Aquincola tertiaricarbonis</name>
    <dbReference type="NCBI Taxonomy" id="391953"/>
    <lineage>
        <taxon>Bacteria</taxon>
        <taxon>Pseudomonadati</taxon>
        <taxon>Pseudomonadota</taxon>
        <taxon>Betaproteobacteria</taxon>
        <taxon>Burkholderiales</taxon>
        <taxon>Sphaerotilaceae</taxon>
        <taxon>Aquincola</taxon>
    </lineage>
</organism>
<feature type="compositionally biased region" description="Basic and acidic residues" evidence="1">
    <location>
        <begin position="540"/>
        <end position="559"/>
    </location>
</feature>
<reference evidence="3" key="1">
    <citation type="submission" date="2022-05" db="EMBL/GenBank/DDBJ databases">
        <title>An RpoN-dependent PEP-CTERM gene is involved in floc formation of an Aquincola tertiaricarbonis strain.</title>
        <authorList>
            <person name="Qiu D."/>
            <person name="Xia M."/>
        </authorList>
    </citation>
    <scope>NUCLEOTIDE SEQUENCE</scope>
    <source>
        <strain evidence="3">RN12</strain>
    </source>
</reference>
<evidence type="ECO:0000256" key="1">
    <source>
        <dbReference type="SAM" id="MobiDB-lite"/>
    </source>
</evidence>
<feature type="compositionally biased region" description="Gly residues" evidence="1">
    <location>
        <begin position="661"/>
        <end position="671"/>
    </location>
</feature>
<keyword evidence="4" id="KW-1185">Reference proteome</keyword>
<feature type="compositionally biased region" description="Basic and acidic residues" evidence="1">
    <location>
        <begin position="422"/>
        <end position="436"/>
    </location>
</feature>
<proteinExistence type="predicted"/>
<feature type="compositionally biased region" description="Basic and acidic residues" evidence="1">
    <location>
        <begin position="644"/>
        <end position="660"/>
    </location>
</feature>
<protein>
    <recommendedName>
        <fullName evidence="5">FecR protein domain-containing protein</fullName>
    </recommendedName>
</protein>
<evidence type="ECO:0000313" key="4">
    <source>
        <dbReference type="Proteomes" id="UP001056201"/>
    </source>
</evidence>
<dbReference type="Pfam" id="PF20245">
    <property type="entry name" value="DUF6600"/>
    <property type="match status" value="1"/>
</dbReference>
<gene>
    <name evidence="3" type="ORF">MW290_19785</name>
</gene>
<dbReference type="PANTHER" id="PTHR38731">
    <property type="entry name" value="LIPL45-RELATED LIPOPROTEIN-RELATED"/>
    <property type="match status" value="1"/>
</dbReference>
<dbReference type="Gene3D" id="2.60.120.1440">
    <property type="match status" value="1"/>
</dbReference>
<evidence type="ECO:0000256" key="2">
    <source>
        <dbReference type="SAM" id="SignalP"/>
    </source>
</evidence>
<accession>A0ABY4SH22</accession>
<evidence type="ECO:0000313" key="3">
    <source>
        <dbReference type="EMBL" id="URI11202.1"/>
    </source>
</evidence>
<dbReference type="EMBL" id="CP097636">
    <property type="protein sequence ID" value="URI11202.1"/>
    <property type="molecule type" value="Genomic_DNA"/>
</dbReference>
<feature type="chain" id="PRO_5046604060" description="FecR protein domain-containing protein" evidence="2">
    <location>
        <begin position="33"/>
        <end position="671"/>
    </location>
</feature>
<feature type="compositionally biased region" description="Low complexity" evidence="1">
    <location>
        <begin position="598"/>
        <end position="608"/>
    </location>
</feature>
<feature type="compositionally biased region" description="Basic and acidic residues" evidence="1">
    <location>
        <begin position="480"/>
        <end position="489"/>
    </location>
</feature>